<dbReference type="AlphaFoldDB" id="A0A099VXQ8"/>
<evidence type="ECO:0000313" key="12">
    <source>
        <dbReference type="Proteomes" id="UP000539064"/>
    </source>
</evidence>
<evidence type="ECO:0000259" key="3">
    <source>
        <dbReference type="Pfam" id="PF02397"/>
    </source>
</evidence>
<dbReference type="EMBL" id="JAARRU010000003">
    <property type="protein sequence ID" value="MBC1565706.1"/>
    <property type="molecule type" value="Genomic_DNA"/>
</dbReference>
<evidence type="ECO:0000313" key="14">
    <source>
        <dbReference type="Proteomes" id="UP000546244"/>
    </source>
</evidence>
<evidence type="ECO:0000313" key="6">
    <source>
        <dbReference type="EMBL" id="MBC1565706.1"/>
    </source>
</evidence>
<dbReference type="Proteomes" id="UP000546244">
    <property type="component" value="Unassembled WGS sequence"/>
</dbReference>
<evidence type="ECO:0000313" key="15">
    <source>
        <dbReference type="Proteomes" id="UP000548082"/>
    </source>
</evidence>
<evidence type="ECO:0000313" key="17">
    <source>
        <dbReference type="Proteomes" id="UP000586951"/>
    </source>
</evidence>
<dbReference type="eggNOG" id="COG2148">
    <property type="taxonomic scope" value="Bacteria"/>
</dbReference>
<dbReference type="OrthoDB" id="9808602at2"/>
<evidence type="ECO:0000256" key="1">
    <source>
        <dbReference type="ARBA" id="ARBA00006464"/>
    </source>
</evidence>
<keyword evidence="2" id="KW-0472">Membrane</keyword>
<dbReference type="Proteomes" id="UP000548082">
    <property type="component" value="Unassembled WGS sequence"/>
</dbReference>
<organism evidence="4 11">
    <name type="scientific">Listeria booriae</name>
    <dbReference type="NCBI Taxonomy" id="1552123"/>
    <lineage>
        <taxon>Bacteria</taxon>
        <taxon>Bacillati</taxon>
        <taxon>Bacillota</taxon>
        <taxon>Bacilli</taxon>
        <taxon>Bacillales</taxon>
        <taxon>Listeriaceae</taxon>
        <taxon>Listeria</taxon>
    </lineage>
</organism>
<evidence type="ECO:0000313" key="13">
    <source>
        <dbReference type="Proteomes" id="UP000541955"/>
    </source>
</evidence>
<dbReference type="Proteomes" id="UP000029844">
    <property type="component" value="Unassembled WGS sequence"/>
</dbReference>
<evidence type="ECO:0000313" key="9">
    <source>
        <dbReference type="EMBL" id="MBC2242091.1"/>
    </source>
</evidence>
<dbReference type="Pfam" id="PF02397">
    <property type="entry name" value="Bac_transf"/>
    <property type="match status" value="1"/>
</dbReference>
<comment type="similarity">
    <text evidence="1">Belongs to the bacterial sugar transferase family.</text>
</comment>
<dbReference type="EMBL" id="JNFA01000031">
    <property type="protein sequence ID" value="KGL37567.1"/>
    <property type="molecule type" value="Genomic_DNA"/>
</dbReference>
<dbReference type="GO" id="GO:0016780">
    <property type="term" value="F:phosphotransferase activity, for other substituted phosphate groups"/>
    <property type="evidence" value="ECO:0007669"/>
    <property type="project" value="TreeGrafter"/>
</dbReference>
<dbReference type="Proteomes" id="UP000586951">
    <property type="component" value="Unassembled WGS sequence"/>
</dbReference>
<dbReference type="EMBL" id="JAARMV010000001">
    <property type="protein sequence ID" value="MBC2371025.1"/>
    <property type="molecule type" value="Genomic_DNA"/>
</dbReference>
<gene>
    <name evidence="4" type="ORF">EP57_16190</name>
    <name evidence="5" type="ORF">HB902_15765</name>
    <name evidence="6" type="ORF">HB907_09825</name>
    <name evidence="10" type="ORF">HBP98_03290</name>
    <name evidence="7" type="ORF">HCA52_11905</name>
    <name evidence="8" type="ORF">HCA55_03240</name>
    <name evidence="9" type="ORF">HCB35_16570</name>
</gene>
<sequence length="208" mass="24106">MEYEIRYDQVKPKKKSTMFQCTKRIFDFVFAITLLVITSPIILMTICAVKLESSGQIIYRQRRVGHQGNEFTIYKIRSMEESAEASGAKWAEKNDPRITKVGRFIRKTRIDELPQLWNVIKGEMSMIGPRPERPMFTKEFQTLHPDFIQRLAVKPGLTGWAQVNGGYDITPREKLKYDLEYIDSMSVKNEARILYKTVQVIFSGSGAR</sequence>
<evidence type="ECO:0000313" key="16">
    <source>
        <dbReference type="Proteomes" id="UP000553016"/>
    </source>
</evidence>
<evidence type="ECO:0000313" key="5">
    <source>
        <dbReference type="EMBL" id="MBC1563531.1"/>
    </source>
</evidence>
<dbReference type="STRING" id="1552123.EP57_16190"/>
<dbReference type="Proteomes" id="UP000541955">
    <property type="component" value="Unassembled WGS sequence"/>
</dbReference>
<dbReference type="EMBL" id="JAARVG010000011">
    <property type="protein sequence ID" value="MBC1794128.1"/>
    <property type="molecule type" value="Genomic_DNA"/>
</dbReference>
<dbReference type="PANTHER" id="PTHR30576:SF0">
    <property type="entry name" value="UNDECAPRENYL-PHOSPHATE N-ACETYLGALACTOSAMINYL 1-PHOSPHATE TRANSFERASE-RELATED"/>
    <property type="match status" value="1"/>
</dbReference>
<dbReference type="EMBL" id="JAARVD010000002">
    <property type="protein sequence ID" value="MBC1795722.1"/>
    <property type="molecule type" value="Genomic_DNA"/>
</dbReference>
<reference evidence="12 13" key="2">
    <citation type="submission" date="2020-03" db="EMBL/GenBank/DDBJ databases">
        <title>Soil Listeria distribution.</title>
        <authorList>
            <person name="Liao J."/>
            <person name="Wiedmann M."/>
        </authorList>
    </citation>
    <scope>NUCLEOTIDE SEQUENCE [LARGE SCALE GENOMIC DNA]</scope>
    <source>
        <strain evidence="9 16">FSL L7-0149</strain>
        <strain evidence="7 12">FSL L7-0978</strain>
        <strain evidence="8 15">FSL L7-0990</strain>
        <strain evidence="5 13">FSL L7-1387</strain>
        <strain evidence="6 17">FSL L7-1427</strain>
        <strain evidence="10 14">FSL L7-1850</strain>
    </source>
</reference>
<proteinExistence type="inferred from homology"/>
<comment type="caution">
    <text evidence="4">The sequence shown here is derived from an EMBL/GenBank/DDBJ whole genome shotgun (WGS) entry which is preliminary data.</text>
</comment>
<dbReference type="Proteomes" id="UP000553016">
    <property type="component" value="Unassembled WGS sequence"/>
</dbReference>
<feature type="domain" description="Bacterial sugar transferase" evidence="3">
    <location>
        <begin position="23"/>
        <end position="202"/>
    </location>
</feature>
<evidence type="ECO:0000313" key="7">
    <source>
        <dbReference type="EMBL" id="MBC1794128.1"/>
    </source>
</evidence>
<reference evidence="4 11" key="1">
    <citation type="submission" date="2014-05" db="EMBL/GenBank/DDBJ databases">
        <title>Novel Listeriaceae from food processing environments.</title>
        <authorList>
            <person name="den Bakker H.C."/>
        </authorList>
    </citation>
    <scope>NUCLEOTIDE SEQUENCE [LARGE SCALE GENOMIC DNA]</scope>
    <source>
        <strain evidence="4 11">FSL A5-0281</strain>
    </source>
</reference>
<dbReference type="GeneID" id="58718871"/>
<evidence type="ECO:0000313" key="10">
    <source>
        <dbReference type="EMBL" id="MBC2371025.1"/>
    </source>
</evidence>
<keyword evidence="11" id="KW-1185">Reference proteome</keyword>
<evidence type="ECO:0000256" key="2">
    <source>
        <dbReference type="SAM" id="Phobius"/>
    </source>
</evidence>
<dbReference type="EMBL" id="JAARZA010000009">
    <property type="protein sequence ID" value="MBC2242091.1"/>
    <property type="molecule type" value="Genomic_DNA"/>
</dbReference>
<keyword evidence="4" id="KW-0808">Transferase</keyword>
<protein>
    <submittedName>
        <fullName evidence="5">Sugar transferase</fullName>
    </submittedName>
    <submittedName>
        <fullName evidence="4">UDP-phosphate N-acetylgalactosaminyl-1-phosphate transferase</fullName>
    </submittedName>
</protein>
<dbReference type="Proteomes" id="UP000539064">
    <property type="component" value="Unassembled WGS sequence"/>
</dbReference>
<evidence type="ECO:0000313" key="8">
    <source>
        <dbReference type="EMBL" id="MBC1795722.1"/>
    </source>
</evidence>
<dbReference type="PANTHER" id="PTHR30576">
    <property type="entry name" value="COLANIC BIOSYNTHESIS UDP-GLUCOSE LIPID CARRIER TRANSFERASE"/>
    <property type="match status" value="1"/>
</dbReference>
<evidence type="ECO:0000313" key="11">
    <source>
        <dbReference type="Proteomes" id="UP000029844"/>
    </source>
</evidence>
<dbReference type="EMBL" id="JAARRW010000009">
    <property type="protein sequence ID" value="MBC1563531.1"/>
    <property type="molecule type" value="Genomic_DNA"/>
</dbReference>
<name>A0A099VXQ8_9LIST</name>
<evidence type="ECO:0000313" key="4">
    <source>
        <dbReference type="EMBL" id="KGL37567.1"/>
    </source>
</evidence>
<dbReference type="InterPro" id="IPR003362">
    <property type="entry name" value="Bact_transf"/>
</dbReference>
<keyword evidence="2" id="KW-1133">Transmembrane helix</keyword>
<keyword evidence="2" id="KW-0812">Transmembrane</keyword>
<accession>A0A099VXQ8</accession>
<dbReference type="RefSeq" id="WP_036088309.1">
    <property type="nucleotide sequence ID" value="NZ_CBCSHQ010000009.1"/>
</dbReference>
<feature type="transmembrane region" description="Helical" evidence="2">
    <location>
        <begin position="25"/>
        <end position="46"/>
    </location>
</feature>